<dbReference type="Gramene" id="OPUNC02G03630.1">
    <property type="protein sequence ID" value="OPUNC02G03630.1"/>
    <property type="gene ID" value="OPUNC02G03630"/>
</dbReference>
<feature type="region of interest" description="Disordered" evidence="1">
    <location>
        <begin position="113"/>
        <end position="138"/>
    </location>
</feature>
<feature type="region of interest" description="Disordered" evidence="1">
    <location>
        <begin position="1"/>
        <end position="99"/>
    </location>
</feature>
<feature type="compositionally biased region" description="Gly residues" evidence="1">
    <location>
        <begin position="59"/>
        <end position="82"/>
    </location>
</feature>
<feature type="compositionally biased region" description="Gly residues" evidence="1">
    <location>
        <begin position="25"/>
        <end position="40"/>
    </location>
</feature>
<evidence type="ECO:0000256" key="1">
    <source>
        <dbReference type="SAM" id="MobiDB-lite"/>
    </source>
</evidence>
<keyword evidence="3" id="KW-1185">Reference proteome</keyword>
<sequence>MLTRGGGGRGAWQRRPARKGARAVGAGGGRPTVEAGGAGGDWQLDGGEGRRRWLSAEQRGGGASGGWGCGGRRGREGVLGSGKGRRRRKRKKVTVPSAQIELRGFDDSLRAVKNGVEKPTQRETQVGPNLGGERGGSA</sequence>
<name>A0A0E0JVR8_ORYPU</name>
<dbReference type="EnsemblPlants" id="OPUNC02G03630.1">
    <property type="protein sequence ID" value="OPUNC02G03630.1"/>
    <property type="gene ID" value="OPUNC02G03630"/>
</dbReference>
<feature type="compositionally biased region" description="Gly residues" evidence="1">
    <location>
        <begin position="129"/>
        <end position="138"/>
    </location>
</feature>
<dbReference type="AlphaFoldDB" id="A0A0E0JVR8"/>
<organism evidence="2">
    <name type="scientific">Oryza punctata</name>
    <name type="common">Red rice</name>
    <dbReference type="NCBI Taxonomy" id="4537"/>
    <lineage>
        <taxon>Eukaryota</taxon>
        <taxon>Viridiplantae</taxon>
        <taxon>Streptophyta</taxon>
        <taxon>Embryophyta</taxon>
        <taxon>Tracheophyta</taxon>
        <taxon>Spermatophyta</taxon>
        <taxon>Magnoliopsida</taxon>
        <taxon>Liliopsida</taxon>
        <taxon>Poales</taxon>
        <taxon>Poaceae</taxon>
        <taxon>BOP clade</taxon>
        <taxon>Oryzoideae</taxon>
        <taxon>Oryzeae</taxon>
        <taxon>Oryzinae</taxon>
        <taxon>Oryza</taxon>
    </lineage>
</organism>
<protein>
    <submittedName>
        <fullName evidence="2">Uncharacterized protein</fullName>
    </submittedName>
</protein>
<proteinExistence type="predicted"/>
<evidence type="ECO:0000313" key="3">
    <source>
        <dbReference type="Proteomes" id="UP000026962"/>
    </source>
</evidence>
<reference evidence="2" key="2">
    <citation type="submission" date="2018-05" db="EMBL/GenBank/DDBJ databases">
        <title>OpunRS2 (Oryza punctata Reference Sequence Version 2).</title>
        <authorList>
            <person name="Zhang J."/>
            <person name="Kudrna D."/>
            <person name="Lee S."/>
            <person name="Talag J."/>
            <person name="Welchert J."/>
            <person name="Wing R.A."/>
        </authorList>
    </citation>
    <scope>NUCLEOTIDE SEQUENCE [LARGE SCALE GENOMIC DNA]</scope>
</reference>
<dbReference type="HOGENOM" id="CLU_1858506_0_0_1"/>
<reference evidence="2" key="1">
    <citation type="submission" date="2015-04" db="UniProtKB">
        <authorList>
            <consortium name="EnsemblPlants"/>
        </authorList>
    </citation>
    <scope>IDENTIFICATION</scope>
</reference>
<feature type="compositionally biased region" description="Basic residues" evidence="1">
    <location>
        <begin position="83"/>
        <end position="93"/>
    </location>
</feature>
<evidence type="ECO:0000313" key="2">
    <source>
        <dbReference type="EnsemblPlants" id="OPUNC02G03630.1"/>
    </source>
</evidence>
<dbReference type="Proteomes" id="UP000026962">
    <property type="component" value="Chromosome 2"/>
</dbReference>
<feature type="compositionally biased region" description="Gly residues" evidence="1">
    <location>
        <begin position="1"/>
        <end position="10"/>
    </location>
</feature>
<accession>A0A0E0JVR8</accession>